<dbReference type="InterPro" id="IPR019749">
    <property type="entry name" value="Band_41_domain"/>
</dbReference>
<evidence type="ECO:0008006" key="8">
    <source>
        <dbReference type="Google" id="ProtNLM"/>
    </source>
</evidence>
<keyword evidence="7" id="KW-1185">Reference proteome</keyword>
<feature type="compositionally biased region" description="Polar residues" evidence="1">
    <location>
        <begin position="921"/>
        <end position="932"/>
    </location>
</feature>
<feature type="region of interest" description="Disordered" evidence="1">
    <location>
        <begin position="898"/>
        <end position="938"/>
    </location>
</feature>
<dbReference type="PANTHER" id="PTHR46221">
    <property type="entry name" value="FERM AND PDZ DOMAIN-CONTAINING PROTEIN FAMILY MEMBER"/>
    <property type="match status" value="1"/>
</dbReference>
<dbReference type="FunFam" id="2.30.42.10:FF:000053">
    <property type="entry name" value="FERM and PDZ domain-containing protein 4"/>
    <property type="match status" value="1"/>
</dbReference>
<feature type="compositionally biased region" description="Polar residues" evidence="1">
    <location>
        <begin position="1010"/>
        <end position="1031"/>
    </location>
</feature>
<accession>A0A8K0K3Y0</accession>
<dbReference type="InterPro" id="IPR036020">
    <property type="entry name" value="WW_dom_sf"/>
</dbReference>
<dbReference type="InterPro" id="IPR019748">
    <property type="entry name" value="FERM_central"/>
</dbReference>
<dbReference type="CDD" id="cd06769">
    <property type="entry name" value="PDZ_FRMPD1_3_4-like"/>
    <property type="match status" value="1"/>
</dbReference>
<organism evidence="6 7">
    <name type="scientific">Ladona fulva</name>
    <name type="common">Scarce chaser dragonfly</name>
    <name type="synonym">Libellula fulva</name>
    <dbReference type="NCBI Taxonomy" id="123851"/>
    <lineage>
        <taxon>Eukaryota</taxon>
        <taxon>Metazoa</taxon>
        <taxon>Ecdysozoa</taxon>
        <taxon>Arthropoda</taxon>
        <taxon>Hexapoda</taxon>
        <taxon>Insecta</taxon>
        <taxon>Pterygota</taxon>
        <taxon>Palaeoptera</taxon>
        <taxon>Odonata</taxon>
        <taxon>Epiprocta</taxon>
        <taxon>Anisoptera</taxon>
        <taxon>Libelluloidea</taxon>
        <taxon>Libellulidae</taxon>
        <taxon>Ladona</taxon>
    </lineage>
</organism>
<dbReference type="Gene3D" id="1.20.80.10">
    <property type="match status" value="1"/>
</dbReference>
<dbReference type="Proteomes" id="UP000792457">
    <property type="component" value="Unassembled WGS sequence"/>
</dbReference>
<dbReference type="SUPFAM" id="SSF47031">
    <property type="entry name" value="Second domain of FERM"/>
    <property type="match status" value="1"/>
</dbReference>
<feature type="domain" description="PDZ" evidence="5">
    <location>
        <begin position="152"/>
        <end position="229"/>
    </location>
</feature>
<dbReference type="CDD" id="cd00201">
    <property type="entry name" value="WW"/>
    <property type="match status" value="1"/>
</dbReference>
<dbReference type="SUPFAM" id="SSF50156">
    <property type="entry name" value="PDZ domain-like"/>
    <property type="match status" value="1"/>
</dbReference>
<dbReference type="SMART" id="SM00456">
    <property type="entry name" value="WW"/>
    <property type="match status" value="1"/>
</dbReference>
<dbReference type="SMART" id="SM00228">
    <property type="entry name" value="PDZ"/>
    <property type="match status" value="1"/>
</dbReference>
<feature type="compositionally biased region" description="Pro residues" evidence="1">
    <location>
        <begin position="1230"/>
        <end position="1240"/>
    </location>
</feature>
<name>A0A8K0K3Y0_LADFU</name>
<feature type="compositionally biased region" description="Acidic residues" evidence="1">
    <location>
        <begin position="122"/>
        <end position="146"/>
    </location>
</feature>
<dbReference type="InterPro" id="IPR001478">
    <property type="entry name" value="PDZ"/>
</dbReference>
<dbReference type="InterPro" id="IPR029071">
    <property type="entry name" value="Ubiquitin-like_domsf"/>
</dbReference>
<dbReference type="PANTHER" id="PTHR46221:SF3">
    <property type="entry name" value="FERM AND PDZ DOMAIN-CONTAINING PROTEIN 4"/>
    <property type="match status" value="1"/>
</dbReference>
<feature type="region of interest" description="Disordered" evidence="1">
    <location>
        <begin position="1428"/>
        <end position="1447"/>
    </location>
</feature>
<feature type="region of interest" description="Disordered" evidence="1">
    <location>
        <begin position="1197"/>
        <end position="1399"/>
    </location>
</feature>
<evidence type="ECO:0000256" key="1">
    <source>
        <dbReference type="SAM" id="MobiDB-lite"/>
    </source>
</evidence>
<dbReference type="Gene3D" id="2.30.42.10">
    <property type="match status" value="1"/>
</dbReference>
<dbReference type="GO" id="GO:0009887">
    <property type="term" value="P:animal organ morphogenesis"/>
    <property type="evidence" value="ECO:0007669"/>
    <property type="project" value="UniProtKB-ARBA"/>
</dbReference>
<feature type="compositionally biased region" description="Basic and acidic residues" evidence="1">
    <location>
        <begin position="1428"/>
        <end position="1437"/>
    </location>
</feature>
<dbReference type="SMART" id="SM00295">
    <property type="entry name" value="B41"/>
    <property type="match status" value="1"/>
</dbReference>
<dbReference type="SUPFAM" id="SSF51045">
    <property type="entry name" value="WW domain"/>
    <property type="match status" value="1"/>
</dbReference>
<dbReference type="Pfam" id="PF00397">
    <property type="entry name" value="WW"/>
    <property type="match status" value="1"/>
</dbReference>
<dbReference type="InterPro" id="IPR014352">
    <property type="entry name" value="FERM/acyl-CoA-bd_prot_sf"/>
</dbReference>
<feature type="compositionally biased region" description="Low complexity" evidence="1">
    <location>
        <begin position="1241"/>
        <end position="1257"/>
    </location>
</feature>
<dbReference type="EMBL" id="KZ308326">
    <property type="protein sequence ID" value="KAG8227528.1"/>
    <property type="molecule type" value="Genomic_DNA"/>
</dbReference>
<dbReference type="PROSITE" id="PS50057">
    <property type="entry name" value="FERM_3"/>
    <property type="match status" value="1"/>
</dbReference>
<feature type="chain" id="PRO_5035468163" description="FERM and PDZ domain-containing protein 4" evidence="2">
    <location>
        <begin position="21"/>
        <end position="1818"/>
    </location>
</feature>
<feature type="compositionally biased region" description="Polar residues" evidence="1">
    <location>
        <begin position="1438"/>
        <end position="1447"/>
    </location>
</feature>
<dbReference type="PROSITE" id="PS50020">
    <property type="entry name" value="WW_DOMAIN_2"/>
    <property type="match status" value="1"/>
</dbReference>
<reference evidence="6" key="1">
    <citation type="submission" date="2013-04" db="EMBL/GenBank/DDBJ databases">
        <authorList>
            <person name="Qu J."/>
            <person name="Murali S.C."/>
            <person name="Bandaranaike D."/>
            <person name="Bellair M."/>
            <person name="Blankenburg K."/>
            <person name="Chao H."/>
            <person name="Dinh H."/>
            <person name="Doddapaneni H."/>
            <person name="Downs B."/>
            <person name="Dugan-Rocha S."/>
            <person name="Elkadiri S."/>
            <person name="Gnanaolivu R.D."/>
            <person name="Hernandez B."/>
            <person name="Javaid M."/>
            <person name="Jayaseelan J.C."/>
            <person name="Lee S."/>
            <person name="Li M."/>
            <person name="Ming W."/>
            <person name="Munidasa M."/>
            <person name="Muniz J."/>
            <person name="Nguyen L."/>
            <person name="Ongeri F."/>
            <person name="Osuji N."/>
            <person name="Pu L.-L."/>
            <person name="Puazo M."/>
            <person name="Qu C."/>
            <person name="Quiroz J."/>
            <person name="Raj R."/>
            <person name="Weissenberger G."/>
            <person name="Xin Y."/>
            <person name="Zou X."/>
            <person name="Han Y."/>
            <person name="Richards S."/>
            <person name="Worley K."/>
            <person name="Muzny D."/>
            <person name="Gibbs R."/>
        </authorList>
    </citation>
    <scope>NUCLEOTIDE SEQUENCE</scope>
    <source>
        <strain evidence="6">Sampled in the wild</strain>
    </source>
</reference>
<evidence type="ECO:0000313" key="7">
    <source>
        <dbReference type="Proteomes" id="UP000792457"/>
    </source>
</evidence>
<feature type="compositionally biased region" description="Basic and acidic residues" evidence="1">
    <location>
        <begin position="1358"/>
        <end position="1378"/>
    </location>
</feature>
<protein>
    <recommendedName>
        <fullName evidence="8">FERM and PDZ domain-containing protein 4</fullName>
    </recommendedName>
</protein>
<dbReference type="Gene3D" id="2.20.70.10">
    <property type="match status" value="1"/>
</dbReference>
<feature type="region of interest" description="Disordered" evidence="1">
    <location>
        <begin position="88"/>
        <end position="149"/>
    </location>
</feature>
<dbReference type="InterPro" id="IPR000299">
    <property type="entry name" value="FERM_domain"/>
</dbReference>
<dbReference type="Pfam" id="PF00595">
    <property type="entry name" value="PDZ"/>
    <property type="match status" value="1"/>
</dbReference>
<feature type="compositionally biased region" description="Basic and acidic residues" evidence="1">
    <location>
        <begin position="1265"/>
        <end position="1279"/>
    </location>
</feature>
<gene>
    <name evidence="6" type="ORF">J437_LFUL008400</name>
</gene>
<dbReference type="SUPFAM" id="SSF54236">
    <property type="entry name" value="Ubiquitin-like"/>
    <property type="match status" value="1"/>
</dbReference>
<reference evidence="6" key="2">
    <citation type="submission" date="2017-10" db="EMBL/GenBank/DDBJ databases">
        <title>Ladona fulva Genome sequencing and assembly.</title>
        <authorList>
            <person name="Murali S."/>
            <person name="Richards S."/>
            <person name="Bandaranaike D."/>
            <person name="Bellair M."/>
            <person name="Blankenburg K."/>
            <person name="Chao H."/>
            <person name="Dinh H."/>
            <person name="Doddapaneni H."/>
            <person name="Dugan-Rocha S."/>
            <person name="Elkadiri S."/>
            <person name="Gnanaolivu R."/>
            <person name="Hernandez B."/>
            <person name="Skinner E."/>
            <person name="Javaid M."/>
            <person name="Lee S."/>
            <person name="Li M."/>
            <person name="Ming W."/>
            <person name="Munidasa M."/>
            <person name="Muniz J."/>
            <person name="Nguyen L."/>
            <person name="Hughes D."/>
            <person name="Osuji N."/>
            <person name="Pu L.-L."/>
            <person name="Puazo M."/>
            <person name="Qu C."/>
            <person name="Quiroz J."/>
            <person name="Raj R."/>
            <person name="Weissenberger G."/>
            <person name="Xin Y."/>
            <person name="Zou X."/>
            <person name="Han Y."/>
            <person name="Worley K."/>
            <person name="Muzny D."/>
            <person name="Gibbs R."/>
        </authorList>
    </citation>
    <scope>NUCLEOTIDE SEQUENCE</scope>
    <source>
        <strain evidence="6">Sampled in the wild</strain>
    </source>
</reference>
<evidence type="ECO:0000313" key="6">
    <source>
        <dbReference type="EMBL" id="KAG8227528.1"/>
    </source>
</evidence>
<evidence type="ECO:0000259" key="5">
    <source>
        <dbReference type="PROSITE" id="PS50106"/>
    </source>
</evidence>
<dbReference type="InterPro" id="IPR035963">
    <property type="entry name" value="FERM_2"/>
</dbReference>
<feature type="signal peptide" evidence="2">
    <location>
        <begin position="1"/>
        <end position="20"/>
    </location>
</feature>
<dbReference type="PROSITE" id="PS50106">
    <property type="entry name" value="PDZ"/>
    <property type="match status" value="1"/>
</dbReference>
<comment type="caution">
    <text evidence="6">The sequence shown here is derived from an EMBL/GenBank/DDBJ whole genome shotgun (WGS) entry which is preliminary data.</text>
</comment>
<evidence type="ECO:0000259" key="4">
    <source>
        <dbReference type="PROSITE" id="PS50057"/>
    </source>
</evidence>
<feature type="domain" description="WW" evidence="3">
    <location>
        <begin position="59"/>
        <end position="92"/>
    </location>
</feature>
<feature type="compositionally biased region" description="Acidic residues" evidence="1">
    <location>
        <begin position="1301"/>
        <end position="1321"/>
    </location>
</feature>
<feature type="domain" description="FERM" evidence="4">
    <location>
        <begin position="321"/>
        <end position="651"/>
    </location>
</feature>
<dbReference type="InterPro" id="IPR001202">
    <property type="entry name" value="WW_dom"/>
</dbReference>
<feature type="compositionally biased region" description="Low complexity" evidence="1">
    <location>
        <begin position="911"/>
        <end position="920"/>
    </location>
</feature>
<dbReference type="GO" id="GO:0071944">
    <property type="term" value="C:cell periphery"/>
    <property type="evidence" value="ECO:0007669"/>
    <property type="project" value="UniProtKB-ARBA"/>
</dbReference>
<feature type="region of interest" description="Disordered" evidence="1">
    <location>
        <begin position="967"/>
        <end position="1044"/>
    </location>
</feature>
<feature type="compositionally biased region" description="Polar residues" evidence="1">
    <location>
        <begin position="969"/>
        <end position="1002"/>
    </location>
</feature>
<evidence type="ECO:0000259" key="3">
    <source>
        <dbReference type="PROSITE" id="PS50020"/>
    </source>
</evidence>
<feature type="compositionally biased region" description="Basic and acidic residues" evidence="1">
    <location>
        <begin position="1287"/>
        <end position="1299"/>
    </location>
</feature>
<dbReference type="OrthoDB" id="5859304at2759"/>
<dbReference type="Pfam" id="PF00373">
    <property type="entry name" value="FERM_M"/>
    <property type="match status" value="1"/>
</dbReference>
<evidence type="ECO:0000256" key="2">
    <source>
        <dbReference type="SAM" id="SignalP"/>
    </source>
</evidence>
<dbReference type="PROSITE" id="PS01159">
    <property type="entry name" value="WW_DOMAIN_1"/>
    <property type="match status" value="1"/>
</dbReference>
<sequence>MVFTRNLLLFARFLYHMTNAHFINSHMTRVTSWIPPVENWPWKRRGGSGSSNKGSGRMAPLPFGWEEAIDHQGKSYFINHVNKTTTYEDPRRLRGRVKRTKAEEGSDSLGEGKGGRLRGGGGEEENGQEEEEEGEEVLEDDEDDEAAPQPRIVTLTRHPELGFGFVAGSEKPVIVRFVTEGGPSDGKLQPGDQILSVEGQEVREAPREYVIQLVRSSRHSVTLCVCQPPLDNSTRKSALLSAAKKARLRSHPPRVRFAEGVVVNGAPLFPPSAFSMGDIGVWGGAQRIPGIPAPPNQGTAPGSRNGTREAAPQLPLPFLPNVLKVFLENGQTKSFKYDACTRVADVAASLVQKLGLVPGPPPTGSEHMFSLVVEHVKGLRRNKLTLLHPEESIARIAARPGSHNLRCLFRVAFVPKDASVLAQTDPLAFDYLYMQCCNDVVQERFAPELKYEVALRLAALHIHQHALSHNLATPKVSLKTIEKEFGLERFVPVSLVETMKRKELRKLIGHFLKGGGQSNNGGRAPLSQTVTTPLQAKLLYLSTIAELPSYGAKCFPTNLQDSNMETVVLVSPKFGISQIVGVRNSVPVPLAPLEQMGHVTVSREDEISRRVAITLPGSADQKELVLSLEERDAEELVLVLQGYFKSLTGQELSLSINLQRVTNNSNSSPKERANQAWLREDLGLHLDLAPQNLYSAPPYHTQHHVRPSSWSYVSGATTTTHVINFAVLPPYQPLPGTNRMELGLSKSNGHIPGQQYSSINGTIPTSLGLDYSKPNGSTINQHLDNNMNSMAGNEKDRNNTIDPRDGTGAHIRDANRNVFDGEARTRRAVELLERDTALLEARNKEVIRRVAEMQALVENSERYLLAEQGIVPAACCDGECCMEGPCQGPCCVPPPQQGPPVPWEEGESDSECSLVSSSSEGNGAQSGKQGWTNHPEMGQLKHSDSLLLLTQGQKQVNTDELTEAVRSMELNNGSQARDGSTSMYGTSESDTDSMSTPTNSPSRRPGSNGIGSNTGAAVNGTHIKQSDSSFGLHSPDTLMPLGTRPTDHELQELLKRLQEDKCLPYDFAEGTLYLDPDIIDLTMIPPPITPDEDGFGMVEYRNGPQPPSSPPTPFADRSSFEGEILRRQVNGTPSAYWNHWPTSNGVGQWQIGDSPDVYGNGEVVWPMNGSGIGENGGMEEEKEEEEDLEWFIARSTMPPPPGSNDMNGIGGGGGGAVEELTPEEILSYIIPPPPPSPPASSLPSPSSTPTSSLSSPSFSNGGGGIRRDSEGPSHCDTRLCHPGGKKSVGDEKLRGKGEEAANGEDVDEEEGEEGGTEEEGTEGTSLYCCGKGSRRRKKRHASDTPSSPLPSHSPPASSREEKDHPPKVAVMKKEDSSHRSSPKKPVPSPRQSPIAAVTEISSAYTKEKITHEADISTIDNNVMHLHQENQSEADETKNSTSNESPHLTTVSYYQSSDKQLCDSLYTHSNEKSLSPRNVASPHISPIFPLKASTDVTARKVDSNKSASPAHQPLPYFSKEVKQKHTLNSPILSQRNASKTEVSLNEEELIISQSPVKAIKTPTDNSSSVKDLRQLALNRHLLQSSSVNTNLPLEEIETEQLLVKPETKRRAPEAGIPDGEVLSGAWTELCGLLVRLEACSPGAVRGGPHSTEFDTVDAGGGLGRMALEARRLVTESKMLIRAATFAIGGGRALSPLGKQAWPGTTSPLSSPTSSRAPQVSAAQIEAQELQTSLDLHLNQCLLLLNRLTQLCEASSSGPGWQVARKVADVTVAFGEAVRVIAGWVGGSGETGDTSAIECAAEGLASALASLLRSLRVVPR</sequence>
<keyword evidence="2" id="KW-0732">Signal</keyword>
<dbReference type="InterPro" id="IPR036034">
    <property type="entry name" value="PDZ_sf"/>
</dbReference>
<proteinExistence type="predicted"/>
<dbReference type="GO" id="GO:0030182">
    <property type="term" value="P:neuron differentiation"/>
    <property type="evidence" value="ECO:0007669"/>
    <property type="project" value="UniProtKB-ARBA"/>
</dbReference>
<dbReference type="CDD" id="cd17088">
    <property type="entry name" value="FERM_F1_FRMPD1_like"/>
    <property type="match status" value="1"/>
</dbReference>